<keyword evidence="1" id="KW-0479">Metal-binding</keyword>
<evidence type="ECO:0000313" key="2">
    <source>
        <dbReference type="EMBL" id="SKB31173.1"/>
    </source>
</evidence>
<dbReference type="InterPro" id="IPR001130">
    <property type="entry name" value="TatD-like"/>
</dbReference>
<dbReference type="GO" id="GO:0016788">
    <property type="term" value="F:hydrolase activity, acting on ester bonds"/>
    <property type="evidence" value="ECO:0007669"/>
    <property type="project" value="InterPro"/>
</dbReference>
<dbReference type="EMBL" id="FUYQ01000002">
    <property type="protein sequence ID" value="SKB31173.1"/>
    <property type="molecule type" value="Genomic_DNA"/>
</dbReference>
<feature type="binding site" evidence="1">
    <location>
        <position position="9"/>
    </location>
    <ligand>
        <name>a divalent metal cation</name>
        <dbReference type="ChEBI" id="CHEBI:60240"/>
        <label>1</label>
    </ligand>
</feature>
<dbReference type="Gene3D" id="3.20.20.140">
    <property type="entry name" value="Metal-dependent hydrolases"/>
    <property type="match status" value="1"/>
</dbReference>
<dbReference type="GO" id="GO:0046872">
    <property type="term" value="F:metal ion binding"/>
    <property type="evidence" value="ECO:0007669"/>
    <property type="project" value="UniProtKB-KW"/>
</dbReference>
<evidence type="ECO:0000256" key="1">
    <source>
        <dbReference type="PIRSR" id="PIRSR005902-1"/>
    </source>
</evidence>
<keyword evidence="3" id="KW-1185">Reference proteome</keyword>
<protein>
    <submittedName>
        <fullName evidence="2">TatD DNase family protein</fullName>
    </submittedName>
</protein>
<reference evidence="3" key="1">
    <citation type="submission" date="2017-02" db="EMBL/GenBank/DDBJ databases">
        <authorList>
            <person name="Varghese N."/>
            <person name="Submissions S."/>
        </authorList>
    </citation>
    <scope>NUCLEOTIDE SEQUENCE [LARGE SCALE GENOMIC DNA]</scope>
    <source>
        <strain evidence="3">DSM 24967</strain>
    </source>
</reference>
<gene>
    <name evidence="2" type="ORF">SAMN05660349_00542</name>
</gene>
<dbReference type="Proteomes" id="UP000190852">
    <property type="component" value="Unassembled WGS sequence"/>
</dbReference>
<dbReference type="PIRSF" id="PIRSF005902">
    <property type="entry name" value="DNase_TatD"/>
    <property type="match status" value="1"/>
</dbReference>
<feature type="binding site" evidence="1">
    <location>
        <position position="116"/>
    </location>
    <ligand>
        <name>a divalent metal cation</name>
        <dbReference type="ChEBI" id="CHEBI:60240"/>
        <label>2</label>
    </ligand>
</feature>
<dbReference type="Pfam" id="PF01026">
    <property type="entry name" value="TatD_DNase"/>
    <property type="match status" value="1"/>
</dbReference>
<dbReference type="RefSeq" id="WP_079682255.1">
    <property type="nucleotide sequence ID" value="NZ_FUYQ01000002.1"/>
</dbReference>
<feature type="binding site" evidence="1">
    <location>
        <position position="140"/>
    </location>
    <ligand>
        <name>a divalent metal cation</name>
        <dbReference type="ChEBI" id="CHEBI:60240"/>
        <label>2</label>
    </ligand>
</feature>
<dbReference type="AlphaFoldDB" id="A0A1T5A914"/>
<dbReference type="PANTHER" id="PTHR46124">
    <property type="entry name" value="D-AMINOACYL-TRNA DEACYLASE"/>
    <property type="match status" value="1"/>
</dbReference>
<proteinExistence type="predicted"/>
<sequence>MHYVDIHTHHTPHQASSSADSYACIVNLIIATEGQQQPNTPNENGIYYSAGIHPWYISDPDQQMELLRHTCSLPGIVALGEAGLDTLASTPFILQEKVFRQQIALSEALCKPLVIHCVKAWQQLITLKKETTPRMPWVIHGFRGNKQLAEQLIHQDCWLSFGEKFNPEAVRAAYPNRILAETDESLLSIQKIYQQLADTSGIDAQLFSNTLRENVRTVFTI</sequence>
<accession>A0A1T5A914</accession>
<feature type="binding site" evidence="1">
    <location>
        <position position="7"/>
    </location>
    <ligand>
        <name>a divalent metal cation</name>
        <dbReference type="ChEBI" id="CHEBI:60240"/>
        <label>1</label>
    </ligand>
</feature>
<organism evidence="2 3">
    <name type="scientific">Parabacteroides chartae</name>
    <dbReference type="NCBI Taxonomy" id="1037355"/>
    <lineage>
        <taxon>Bacteria</taxon>
        <taxon>Pseudomonadati</taxon>
        <taxon>Bacteroidota</taxon>
        <taxon>Bacteroidia</taxon>
        <taxon>Bacteroidales</taxon>
        <taxon>Tannerellaceae</taxon>
        <taxon>Parabacteroides</taxon>
    </lineage>
</organism>
<evidence type="ECO:0000313" key="3">
    <source>
        <dbReference type="Proteomes" id="UP000190852"/>
    </source>
</evidence>
<feature type="binding site" evidence="1">
    <location>
        <position position="81"/>
    </location>
    <ligand>
        <name>a divalent metal cation</name>
        <dbReference type="ChEBI" id="CHEBI:60240"/>
        <label>1</label>
    </ligand>
</feature>
<dbReference type="GO" id="GO:0005829">
    <property type="term" value="C:cytosol"/>
    <property type="evidence" value="ECO:0007669"/>
    <property type="project" value="TreeGrafter"/>
</dbReference>
<name>A0A1T5A914_9BACT</name>
<dbReference type="SUPFAM" id="SSF51556">
    <property type="entry name" value="Metallo-dependent hydrolases"/>
    <property type="match status" value="1"/>
</dbReference>
<dbReference type="InterPro" id="IPR032466">
    <property type="entry name" value="Metal_Hydrolase"/>
</dbReference>
<feature type="binding site" evidence="1">
    <location>
        <position position="183"/>
    </location>
    <ligand>
        <name>a divalent metal cation</name>
        <dbReference type="ChEBI" id="CHEBI:60240"/>
        <label>1</label>
    </ligand>
</feature>
<dbReference type="PANTHER" id="PTHR46124:SF3">
    <property type="entry name" value="HYDROLASE"/>
    <property type="match status" value="1"/>
</dbReference>